<dbReference type="Proteomes" id="UP001620520">
    <property type="component" value="Unassembled WGS sequence"/>
</dbReference>
<comment type="caution">
    <text evidence="3">The sequence shown here is derived from an EMBL/GenBank/DDBJ whole genome shotgun (WGS) entry which is preliminary data.</text>
</comment>
<accession>A0ABW8N6W5</accession>
<feature type="domain" description="Purine catabolism PurC-like" evidence="1">
    <location>
        <begin position="22"/>
        <end position="116"/>
    </location>
</feature>
<dbReference type="Gene3D" id="1.10.10.2840">
    <property type="entry name" value="PucR C-terminal helix-turn-helix domain"/>
    <property type="match status" value="1"/>
</dbReference>
<sequence>MAFDKGTFTVTKLAMAKELGLRMAHAGTGVDRAVGIPFAIERHGPVPELHGGELVFTSGRHLGEDWAAWTALLTEAKAAGAAGLIIGLGSGAAFEALPAELLRLAGEIDLPLLTADSAEIGRIAHAVTGLHAESQRDAYRRPLELQMEITAIVARGGSFGDLLAGWQQRTTEPVAVFDRLGRVMARSAAFPASLLAPLGKRLASHEAPRLGEHLNLSVTTLEAEPDVVSAHTGQMVEIFPFAGNDTVRGFCVRIPTGQETAELAAPALRSLLALEFERLWFLDESARRKRAERFARLLTLTEPGSARTFLRSIGMDSGTLRGVSIEARNETHAEVLVDDLAVVLAAPFIRHRHRIVECLATVDPRQALADYGLDVPTGIGTRGAPEYSARSIRQAALALEASRRAGTPIEYVDGASHEFLINAAPSDYLESFSAAVLAPIEISRGGEALLRTLHTWLLERRSIEATAERMGVHRHTIRNRMQRIVQITGHDLDGIDAQTELWLAFKARGFRDGTDTSPSGP</sequence>
<dbReference type="Pfam" id="PF07905">
    <property type="entry name" value="PucR"/>
    <property type="match status" value="1"/>
</dbReference>
<dbReference type="InterPro" id="IPR051448">
    <property type="entry name" value="CdaR-like_regulators"/>
</dbReference>
<dbReference type="Pfam" id="PF13556">
    <property type="entry name" value="HTH_30"/>
    <property type="match status" value="1"/>
</dbReference>
<reference evidence="3 4" key="1">
    <citation type="submission" date="2024-10" db="EMBL/GenBank/DDBJ databases">
        <title>Novel secondary metabolite-producing bacteria for plant disease control.</title>
        <authorList>
            <person name="Chevrette M."/>
        </authorList>
    </citation>
    <scope>NUCLEOTIDE SEQUENCE [LARGE SCALE GENOMIC DNA]</scope>
    <source>
        <strain evidence="3 4">J30 TE3557</strain>
    </source>
</reference>
<dbReference type="EMBL" id="JBIYEW010000003">
    <property type="protein sequence ID" value="MFK4639315.1"/>
    <property type="molecule type" value="Genomic_DNA"/>
</dbReference>
<dbReference type="InterPro" id="IPR012914">
    <property type="entry name" value="PucR_dom"/>
</dbReference>
<dbReference type="InterPro" id="IPR042070">
    <property type="entry name" value="PucR_C-HTH_sf"/>
</dbReference>
<name>A0ABW8N6W5_9MICC</name>
<feature type="domain" description="PucR C-terminal helix-turn-helix" evidence="2">
    <location>
        <begin position="449"/>
        <end position="507"/>
    </location>
</feature>
<dbReference type="InterPro" id="IPR025736">
    <property type="entry name" value="PucR_C-HTH_dom"/>
</dbReference>
<evidence type="ECO:0000313" key="4">
    <source>
        <dbReference type="Proteomes" id="UP001620520"/>
    </source>
</evidence>
<organism evidence="3 4">
    <name type="scientific">Paenarthrobacter histidinolovorans</name>
    <dbReference type="NCBI Taxonomy" id="43664"/>
    <lineage>
        <taxon>Bacteria</taxon>
        <taxon>Bacillati</taxon>
        <taxon>Actinomycetota</taxon>
        <taxon>Actinomycetes</taxon>
        <taxon>Micrococcales</taxon>
        <taxon>Micrococcaceae</taxon>
        <taxon>Paenarthrobacter</taxon>
    </lineage>
</organism>
<gene>
    <name evidence="3" type="ORF">ABIA52_002204</name>
</gene>
<keyword evidence="4" id="KW-1185">Reference proteome</keyword>
<dbReference type="PANTHER" id="PTHR33744">
    <property type="entry name" value="CARBOHYDRATE DIACID REGULATOR"/>
    <property type="match status" value="1"/>
</dbReference>
<dbReference type="PANTHER" id="PTHR33744:SF7">
    <property type="entry name" value="PUCR FAMILY TRANSCRIPTIONAL REGULATOR"/>
    <property type="match status" value="1"/>
</dbReference>
<evidence type="ECO:0000313" key="3">
    <source>
        <dbReference type="EMBL" id="MFK4639315.1"/>
    </source>
</evidence>
<dbReference type="RefSeq" id="WP_404594407.1">
    <property type="nucleotide sequence ID" value="NZ_JBIYEW010000003.1"/>
</dbReference>
<evidence type="ECO:0000259" key="1">
    <source>
        <dbReference type="Pfam" id="PF07905"/>
    </source>
</evidence>
<protein>
    <submittedName>
        <fullName evidence="3">Purine catabolism regulator</fullName>
    </submittedName>
</protein>
<evidence type="ECO:0000259" key="2">
    <source>
        <dbReference type="Pfam" id="PF13556"/>
    </source>
</evidence>
<proteinExistence type="predicted"/>